<evidence type="ECO:0000256" key="3">
    <source>
        <dbReference type="ARBA" id="ARBA00022527"/>
    </source>
</evidence>
<name>A0A2U1QHR5_ARTAN</name>
<proteinExistence type="predicted"/>
<feature type="region of interest" description="Disordered" evidence="26">
    <location>
        <begin position="294"/>
        <end position="351"/>
    </location>
</feature>
<feature type="compositionally biased region" description="Basic and acidic residues" evidence="26">
    <location>
        <begin position="320"/>
        <end position="329"/>
    </location>
</feature>
<keyword evidence="14 27" id="KW-1133">Transmembrane helix</keyword>
<dbReference type="Gene3D" id="3.30.200.20">
    <property type="entry name" value="Phosphorylase Kinase, domain 1"/>
    <property type="match status" value="1"/>
</dbReference>
<feature type="domain" description="KEN" evidence="30">
    <location>
        <begin position="751"/>
        <end position="882"/>
    </location>
</feature>
<feature type="transmembrane region" description="Helical" evidence="27">
    <location>
        <begin position="367"/>
        <end position="384"/>
    </location>
</feature>
<keyword evidence="20" id="KW-0508">mRNA splicing</keyword>
<keyword evidence="3" id="KW-0723">Serine/threonine-protein kinase</keyword>
<dbReference type="Gene3D" id="1.10.510.10">
    <property type="entry name" value="Transferase(Phosphotransferase) domain 1"/>
    <property type="match status" value="1"/>
</dbReference>
<evidence type="ECO:0000256" key="13">
    <source>
        <dbReference type="ARBA" id="ARBA00022859"/>
    </source>
</evidence>
<keyword evidence="11" id="KW-0256">Endoplasmic reticulum</keyword>
<keyword evidence="17" id="KW-1015">Disulfide bond</keyword>
<dbReference type="FunFam" id="1.20.1440.180:FF:000002">
    <property type="entry name" value="Serine/threonine-protein kinase/endoribonuclease IRE1"/>
    <property type="match status" value="1"/>
</dbReference>
<evidence type="ECO:0000259" key="30">
    <source>
        <dbReference type="PROSITE" id="PS51392"/>
    </source>
</evidence>
<evidence type="ECO:0000313" key="31">
    <source>
        <dbReference type="EMBL" id="PWA97518.1"/>
    </source>
</evidence>
<dbReference type="Pfam" id="PF06479">
    <property type="entry name" value="Ribonuc_2-5A"/>
    <property type="match status" value="1"/>
</dbReference>
<dbReference type="InterPro" id="IPR008271">
    <property type="entry name" value="Ser/Thr_kinase_AS"/>
</dbReference>
<dbReference type="GO" id="GO:0004521">
    <property type="term" value="F:RNA endonuclease activity"/>
    <property type="evidence" value="ECO:0007669"/>
    <property type="project" value="InterPro"/>
</dbReference>
<evidence type="ECO:0000256" key="7">
    <source>
        <dbReference type="ARBA" id="ARBA00022729"/>
    </source>
</evidence>
<keyword evidence="18" id="KW-0804">Transcription</keyword>
<dbReference type="PANTHER" id="PTHR13954">
    <property type="entry name" value="IRE1-RELATED"/>
    <property type="match status" value="1"/>
</dbReference>
<dbReference type="PROSITE" id="PS51392">
    <property type="entry name" value="KEN"/>
    <property type="match status" value="1"/>
</dbReference>
<evidence type="ECO:0000256" key="17">
    <source>
        <dbReference type="ARBA" id="ARBA00023157"/>
    </source>
</evidence>
<sequence length="882" mass="100335">MNQKLFRLFIVLLLLLFGSSDGVDYDHAPARRTLLSSSSSTPDKKDTALGVTLDGTISLVYRDSGKNIWSFPTGSPIYSSYHAPINHTSDKEIASASEGSYFVDIGNDWKLHVHTNSSQVSMDIGLEDFIRITPHVSDEGGVILGSKKTTAYVVNANTGREIRVLYSSPETTHMLIPDYLSNKILGFSYKILDFIFPKALRKQNTSVVVEEKPANQLTITRTDYFLISYAPNYGKVLWNLSVAHFDVTSLCQENPNSVSVQSPSRHNDLRSKSGDIFNMPLSCQSKAVVHRLHTPQIHGRQAENRGPVWPLPRNEPSVPHSDKPRKYNGDNDFETQDVTTLPSRQQLSPQVGRNPDYRVRVIAERRIAFVIISVLIIAIGFLMYRHHSVRDAMLITKPDILNAKSSSSRRRRHRKSAKNNVYDDVNAEADSEKGSPLPLYFNNLIECDMEGRSIGKLFVSSKEIAKGSNGTIVLEGIYDGRKVAVKRLVRAHHDVAFKEIQNLIASDQHPNIVRWYGVEYDHDFVYLSLERCACSLYDLIQMYSESFQKMGRADMQAVKSMTDHKGCLDLMNGVMHELHLWRPNGYPSPTLLKLMRDIVSGLVHLHALGIIHRDLKPHNVLIVKENFLCGKLSDMGISRRLVGDMSSLGHHATGSGSSGWQAPEQLLLGRQTRAVDLFSLGCVLFYCITCGRHPFGDHLERDVNVAKNKVNLFLVEHIPEAVDLFTQLLNPNSELRPRASEVLHHPLFWNSELRLSFLRDASDRVELEDREVDSFILRAIESKAPVALGGKWDEKMEPAFITNIGRYRRYKYNSVRDLLRVIRNKSNHYRELPKEIQDLLGSVPEGYEEYFATRFPKLLIEVYNVMYYYCKEEEWFRKYLQI</sequence>
<feature type="chain" id="PRO_5015476742" description="non-specific serine/threonine protein kinase" evidence="28">
    <location>
        <begin position="23"/>
        <end position="882"/>
    </location>
</feature>
<keyword evidence="10" id="KW-0378">Hydrolase</keyword>
<feature type="domain" description="Protein kinase" evidence="29">
    <location>
        <begin position="458"/>
        <end position="748"/>
    </location>
</feature>
<dbReference type="InterPro" id="IPR015943">
    <property type="entry name" value="WD40/YVTN_repeat-like_dom_sf"/>
</dbReference>
<dbReference type="InterPro" id="IPR000719">
    <property type="entry name" value="Prot_kinase_dom"/>
</dbReference>
<comment type="subunit">
    <text evidence="25">Homodimer; disulfide-linked. Dimer formation is driven by hydrophobic interactions within the N-terminal luminal domains and stabilized by disulfide bridges.</text>
</comment>
<keyword evidence="19" id="KW-0325">Glycoprotein</keyword>
<evidence type="ECO:0000256" key="22">
    <source>
        <dbReference type="ARBA" id="ARBA00023268"/>
    </source>
</evidence>
<dbReference type="OrthoDB" id="63989at2759"/>
<feature type="compositionally biased region" description="Polar residues" evidence="26">
    <location>
        <begin position="336"/>
        <end position="351"/>
    </location>
</feature>
<evidence type="ECO:0000259" key="29">
    <source>
        <dbReference type="PROSITE" id="PS50011"/>
    </source>
</evidence>
<dbReference type="EMBL" id="PKPP01000118">
    <property type="protein sequence ID" value="PWA97518.1"/>
    <property type="molecule type" value="Genomic_DNA"/>
</dbReference>
<gene>
    <name evidence="31" type="ORF">CTI12_AA028540</name>
</gene>
<evidence type="ECO:0000256" key="10">
    <source>
        <dbReference type="ARBA" id="ARBA00022801"/>
    </source>
</evidence>
<dbReference type="InterPro" id="IPR010513">
    <property type="entry name" value="KEN_dom"/>
</dbReference>
<dbReference type="SUPFAM" id="SSF56112">
    <property type="entry name" value="Protein kinase-like (PK-like)"/>
    <property type="match status" value="1"/>
</dbReference>
<feature type="region of interest" description="Disordered" evidence="26">
    <location>
        <begin position="404"/>
        <end position="432"/>
    </location>
</feature>
<dbReference type="GO" id="GO:0042742">
    <property type="term" value="P:defense response to bacterium"/>
    <property type="evidence" value="ECO:0007669"/>
    <property type="project" value="UniProtKB-ARBA"/>
</dbReference>
<comment type="subcellular location">
    <subcellularLocation>
        <location evidence="1">Endoplasmic reticulum membrane</location>
        <topology evidence="1">Single-pass type I membrane protein</topology>
    </subcellularLocation>
</comment>
<evidence type="ECO:0000256" key="19">
    <source>
        <dbReference type="ARBA" id="ARBA00023180"/>
    </source>
</evidence>
<organism evidence="31 32">
    <name type="scientific">Artemisia annua</name>
    <name type="common">Sweet wormwood</name>
    <dbReference type="NCBI Taxonomy" id="35608"/>
    <lineage>
        <taxon>Eukaryota</taxon>
        <taxon>Viridiplantae</taxon>
        <taxon>Streptophyta</taxon>
        <taxon>Embryophyta</taxon>
        <taxon>Tracheophyta</taxon>
        <taxon>Spermatophyta</taxon>
        <taxon>Magnoliopsida</taxon>
        <taxon>eudicotyledons</taxon>
        <taxon>Gunneridae</taxon>
        <taxon>Pentapetalae</taxon>
        <taxon>asterids</taxon>
        <taxon>campanulids</taxon>
        <taxon>Asterales</taxon>
        <taxon>Asteraceae</taxon>
        <taxon>Asteroideae</taxon>
        <taxon>Anthemideae</taxon>
        <taxon>Artemisiinae</taxon>
        <taxon>Artemisia</taxon>
    </lineage>
</organism>
<keyword evidence="9" id="KW-0418">Kinase</keyword>
<keyword evidence="8" id="KW-0547">Nucleotide-binding</keyword>
<reference evidence="31 32" key="1">
    <citation type="journal article" date="2018" name="Mol. Plant">
        <title>The genome of Artemisia annua provides insight into the evolution of Asteraceae family and artemisinin biosynthesis.</title>
        <authorList>
            <person name="Shen Q."/>
            <person name="Zhang L."/>
            <person name="Liao Z."/>
            <person name="Wang S."/>
            <person name="Yan T."/>
            <person name="Shi P."/>
            <person name="Liu M."/>
            <person name="Fu X."/>
            <person name="Pan Q."/>
            <person name="Wang Y."/>
            <person name="Lv Z."/>
            <person name="Lu X."/>
            <person name="Zhang F."/>
            <person name="Jiang W."/>
            <person name="Ma Y."/>
            <person name="Chen M."/>
            <person name="Hao X."/>
            <person name="Li L."/>
            <person name="Tang Y."/>
            <person name="Lv G."/>
            <person name="Zhou Y."/>
            <person name="Sun X."/>
            <person name="Brodelius P.E."/>
            <person name="Rose J.K.C."/>
            <person name="Tang K."/>
        </authorList>
    </citation>
    <scope>NUCLEOTIDE SEQUENCE [LARGE SCALE GENOMIC DNA]</scope>
    <source>
        <strain evidence="32">cv. Huhao1</strain>
        <tissue evidence="31">Leaf</tissue>
    </source>
</reference>
<keyword evidence="4" id="KW-0507">mRNA processing</keyword>
<evidence type="ECO:0000256" key="21">
    <source>
        <dbReference type="ARBA" id="ARBA00023230"/>
    </source>
</evidence>
<dbReference type="SMART" id="SM00220">
    <property type="entry name" value="S_TKc"/>
    <property type="match status" value="1"/>
</dbReference>
<dbReference type="InterPro" id="IPR038357">
    <property type="entry name" value="KEN_sf"/>
</dbReference>
<protein>
    <recommendedName>
        <fullName evidence="2">non-specific serine/threonine protein kinase</fullName>
        <ecNumber evidence="2">2.7.11.1</ecNumber>
    </recommendedName>
</protein>
<evidence type="ECO:0000256" key="15">
    <source>
        <dbReference type="ARBA" id="ARBA00023015"/>
    </source>
</evidence>
<evidence type="ECO:0000256" key="23">
    <source>
        <dbReference type="ARBA" id="ARBA00047899"/>
    </source>
</evidence>
<evidence type="ECO:0000256" key="1">
    <source>
        <dbReference type="ARBA" id="ARBA00004115"/>
    </source>
</evidence>
<dbReference type="EC" id="2.7.11.1" evidence="2"/>
<keyword evidence="16 27" id="KW-0472">Membrane</keyword>
<dbReference type="AlphaFoldDB" id="A0A2U1QHR5"/>
<evidence type="ECO:0000256" key="18">
    <source>
        <dbReference type="ARBA" id="ARBA00023163"/>
    </source>
</evidence>
<keyword evidence="32" id="KW-1185">Reference proteome</keyword>
<dbReference type="GO" id="GO:0036498">
    <property type="term" value="P:IRE1-mediated unfolded protein response"/>
    <property type="evidence" value="ECO:0007669"/>
    <property type="project" value="TreeGrafter"/>
</dbReference>
<dbReference type="PROSITE" id="PS00108">
    <property type="entry name" value="PROTEIN_KINASE_ST"/>
    <property type="match status" value="1"/>
</dbReference>
<dbReference type="Proteomes" id="UP000245207">
    <property type="component" value="Unassembled WGS sequence"/>
</dbReference>
<dbReference type="CDD" id="cd10422">
    <property type="entry name" value="RNase_Ire1"/>
    <property type="match status" value="1"/>
</dbReference>
<feature type="compositionally biased region" description="Basic residues" evidence="26">
    <location>
        <begin position="407"/>
        <end position="417"/>
    </location>
</feature>
<dbReference type="GO" id="GO:1990604">
    <property type="term" value="C:IRE1-TRAF2-ASK1 complex"/>
    <property type="evidence" value="ECO:0007669"/>
    <property type="project" value="TreeGrafter"/>
</dbReference>
<dbReference type="InterPro" id="IPR011047">
    <property type="entry name" value="Quinoprotein_ADH-like_sf"/>
</dbReference>
<dbReference type="Gene3D" id="2.130.10.10">
    <property type="entry name" value="YVTN repeat-like/Quinoprotein amine dehydrogenase"/>
    <property type="match status" value="1"/>
</dbReference>
<accession>A0A2U1QHR5</accession>
<keyword evidence="21" id="KW-0834">Unfolded protein response</keyword>
<dbReference type="FunFam" id="1.10.510.10:FF:000463">
    <property type="entry name" value="Serine/threonine-protein kinase/endoribonuclease IRE1a"/>
    <property type="match status" value="1"/>
</dbReference>
<keyword evidence="15" id="KW-0805">Transcription regulation</keyword>
<dbReference type="GO" id="GO:0008380">
    <property type="term" value="P:RNA splicing"/>
    <property type="evidence" value="ECO:0007669"/>
    <property type="project" value="UniProtKB-KW"/>
</dbReference>
<dbReference type="PROSITE" id="PS50011">
    <property type="entry name" value="PROTEIN_KINASE_DOM"/>
    <property type="match status" value="1"/>
</dbReference>
<comment type="caution">
    <text evidence="31">The sequence shown here is derived from an EMBL/GenBank/DDBJ whole genome shotgun (WGS) entry which is preliminary data.</text>
</comment>
<keyword evidence="13" id="KW-0391">Immunity</keyword>
<dbReference type="GO" id="GO:0009751">
    <property type="term" value="P:response to salicylic acid"/>
    <property type="evidence" value="ECO:0007669"/>
    <property type="project" value="UniProtKB-ARBA"/>
</dbReference>
<dbReference type="SMART" id="SM00580">
    <property type="entry name" value="PUG"/>
    <property type="match status" value="1"/>
</dbReference>
<dbReference type="GO" id="GO:0005524">
    <property type="term" value="F:ATP binding"/>
    <property type="evidence" value="ECO:0007669"/>
    <property type="project" value="UniProtKB-KW"/>
</dbReference>
<dbReference type="GO" id="GO:0051082">
    <property type="term" value="F:unfolded protein binding"/>
    <property type="evidence" value="ECO:0007669"/>
    <property type="project" value="TreeGrafter"/>
</dbReference>
<dbReference type="FunFam" id="3.30.200.20:FF:000077">
    <property type="entry name" value="Putative Serine/threonine-protein kinase/endoribonuclease IRE1"/>
    <property type="match status" value="1"/>
</dbReference>
<evidence type="ECO:0000256" key="20">
    <source>
        <dbReference type="ARBA" id="ARBA00023187"/>
    </source>
</evidence>
<dbReference type="Gene3D" id="1.20.1440.180">
    <property type="entry name" value="KEN domain"/>
    <property type="match status" value="1"/>
</dbReference>
<evidence type="ECO:0000256" key="26">
    <source>
        <dbReference type="SAM" id="MobiDB-lite"/>
    </source>
</evidence>
<dbReference type="SUPFAM" id="SSF50998">
    <property type="entry name" value="Quinoprotein alcohol dehydrogenase-like"/>
    <property type="match status" value="1"/>
</dbReference>
<evidence type="ECO:0000256" key="8">
    <source>
        <dbReference type="ARBA" id="ARBA00022741"/>
    </source>
</evidence>
<dbReference type="STRING" id="35608.A0A2U1QHR5"/>
<dbReference type="Pfam" id="PF00069">
    <property type="entry name" value="Pkinase"/>
    <property type="match status" value="1"/>
</dbReference>
<evidence type="ECO:0000256" key="6">
    <source>
        <dbReference type="ARBA" id="ARBA00022692"/>
    </source>
</evidence>
<dbReference type="PANTHER" id="PTHR13954:SF6">
    <property type="entry name" value="NON-SPECIFIC SERINE_THREONINE PROTEIN KINASE"/>
    <property type="match status" value="1"/>
</dbReference>
<dbReference type="GO" id="GO:0004674">
    <property type="term" value="F:protein serine/threonine kinase activity"/>
    <property type="evidence" value="ECO:0007669"/>
    <property type="project" value="UniProtKB-KW"/>
</dbReference>
<feature type="signal peptide" evidence="28">
    <location>
        <begin position="1"/>
        <end position="22"/>
    </location>
</feature>
<evidence type="ECO:0000256" key="27">
    <source>
        <dbReference type="SAM" id="Phobius"/>
    </source>
</evidence>
<keyword evidence="7 28" id="KW-0732">Signal</keyword>
<keyword evidence="22" id="KW-0511">Multifunctional enzyme</keyword>
<evidence type="ECO:0000256" key="4">
    <source>
        <dbReference type="ARBA" id="ARBA00022664"/>
    </source>
</evidence>
<evidence type="ECO:0000256" key="24">
    <source>
        <dbReference type="ARBA" id="ARBA00048679"/>
    </source>
</evidence>
<evidence type="ECO:0000313" key="32">
    <source>
        <dbReference type="Proteomes" id="UP000245207"/>
    </source>
</evidence>
<dbReference type="GO" id="GO:0002376">
    <property type="term" value="P:immune system process"/>
    <property type="evidence" value="ECO:0007669"/>
    <property type="project" value="UniProtKB-KW"/>
</dbReference>
<keyword evidence="5" id="KW-0808">Transferase</keyword>
<evidence type="ECO:0000256" key="28">
    <source>
        <dbReference type="SAM" id="SignalP"/>
    </source>
</evidence>
<dbReference type="GO" id="GO:0016787">
    <property type="term" value="F:hydrolase activity"/>
    <property type="evidence" value="ECO:0007669"/>
    <property type="project" value="UniProtKB-KW"/>
</dbReference>
<evidence type="ECO:0000256" key="2">
    <source>
        <dbReference type="ARBA" id="ARBA00012513"/>
    </source>
</evidence>
<evidence type="ECO:0000256" key="12">
    <source>
        <dbReference type="ARBA" id="ARBA00022840"/>
    </source>
</evidence>
<comment type="catalytic activity">
    <reaction evidence="23">
        <text>L-threonyl-[protein] + ATP = O-phospho-L-threonyl-[protein] + ADP + H(+)</text>
        <dbReference type="Rhea" id="RHEA:46608"/>
        <dbReference type="Rhea" id="RHEA-COMP:11060"/>
        <dbReference type="Rhea" id="RHEA-COMP:11605"/>
        <dbReference type="ChEBI" id="CHEBI:15378"/>
        <dbReference type="ChEBI" id="CHEBI:30013"/>
        <dbReference type="ChEBI" id="CHEBI:30616"/>
        <dbReference type="ChEBI" id="CHEBI:61977"/>
        <dbReference type="ChEBI" id="CHEBI:456216"/>
        <dbReference type="EC" id="2.7.11.1"/>
    </reaction>
</comment>
<evidence type="ECO:0000256" key="11">
    <source>
        <dbReference type="ARBA" id="ARBA00022824"/>
    </source>
</evidence>
<keyword evidence="12" id="KW-0067">ATP-binding</keyword>
<dbReference type="GO" id="GO:0006397">
    <property type="term" value="P:mRNA processing"/>
    <property type="evidence" value="ECO:0007669"/>
    <property type="project" value="UniProtKB-KW"/>
</dbReference>
<evidence type="ECO:0000256" key="5">
    <source>
        <dbReference type="ARBA" id="ARBA00022679"/>
    </source>
</evidence>
<evidence type="ECO:0000256" key="16">
    <source>
        <dbReference type="ARBA" id="ARBA00023136"/>
    </source>
</evidence>
<dbReference type="InterPro" id="IPR045133">
    <property type="entry name" value="IRE1/2-like"/>
</dbReference>
<comment type="catalytic activity">
    <reaction evidence="24">
        <text>L-seryl-[protein] + ATP = O-phospho-L-seryl-[protein] + ADP + H(+)</text>
        <dbReference type="Rhea" id="RHEA:17989"/>
        <dbReference type="Rhea" id="RHEA-COMP:9863"/>
        <dbReference type="Rhea" id="RHEA-COMP:11604"/>
        <dbReference type="ChEBI" id="CHEBI:15378"/>
        <dbReference type="ChEBI" id="CHEBI:29999"/>
        <dbReference type="ChEBI" id="CHEBI:30616"/>
        <dbReference type="ChEBI" id="CHEBI:83421"/>
        <dbReference type="ChEBI" id="CHEBI:456216"/>
        <dbReference type="EC" id="2.7.11.1"/>
    </reaction>
</comment>
<evidence type="ECO:0000256" key="9">
    <source>
        <dbReference type="ARBA" id="ARBA00022777"/>
    </source>
</evidence>
<evidence type="ECO:0000256" key="25">
    <source>
        <dbReference type="ARBA" id="ARBA00065357"/>
    </source>
</evidence>
<keyword evidence="6 27" id="KW-0812">Transmembrane</keyword>
<dbReference type="InterPro" id="IPR011009">
    <property type="entry name" value="Kinase-like_dom_sf"/>
</dbReference>
<evidence type="ECO:0000256" key="14">
    <source>
        <dbReference type="ARBA" id="ARBA00022989"/>
    </source>
</evidence>